<dbReference type="STRING" id="1229662.W3WIZ4"/>
<dbReference type="KEGG" id="pfy:PFICI_15077"/>
<evidence type="ECO:0000313" key="3">
    <source>
        <dbReference type="Proteomes" id="UP000030651"/>
    </source>
</evidence>
<accession>W3WIZ4</accession>
<gene>
    <name evidence="2" type="ORF">PFICI_15077</name>
</gene>
<reference evidence="3" key="1">
    <citation type="journal article" date="2015" name="BMC Genomics">
        <title>Genomic and transcriptomic analysis of the endophytic fungus Pestalotiopsis fici reveals its lifestyle and high potential for synthesis of natural products.</title>
        <authorList>
            <person name="Wang X."/>
            <person name="Zhang X."/>
            <person name="Liu L."/>
            <person name="Xiang M."/>
            <person name="Wang W."/>
            <person name="Sun X."/>
            <person name="Che Y."/>
            <person name="Guo L."/>
            <person name="Liu G."/>
            <person name="Guo L."/>
            <person name="Wang C."/>
            <person name="Yin W.B."/>
            <person name="Stadler M."/>
            <person name="Zhang X."/>
            <person name="Liu X."/>
        </authorList>
    </citation>
    <scope>NUCLEOTIDE SEQUENCE [LARGE SCALE GENOMIC DNA]</scope>
    <source>
        <strain evidence="3">W106-1 / CGMCC3.15140</strain>
    </source>
</reference>
<keyword evidence="3" id="KW-1185">Reference proteome</keyword>
<sequence>MDLPEDLAPSSLHPSGENKRANDFDAIDHPVQHRDKIQKTTTDAEILLGTRDGTVDLLGNREHSSSHDTKSTENMLLDQDQAAEAHGAKGPAVDKARRVLDSMQDGHEAEHRELKDCEKQLESRLHSCSEQPQSFETDPAVAPPQSLGVSTEDFNTLKASLQEKDGELLAVKQERDELKEALHETKTGIQERVDAAALEAYEKAESKLYATNSSITMEQILGEFEGLVYEIDNLIDNQFRGHPYRKPRTNQHKQLFGKLAVDYEVRLGDEELKLLILKSAIWHEMIRRFLLSPTSADQGHMGKALLLLQRDILGTPCTSFMMEGESTSFERQRLELKLKDGSQNQWKQFQSVRAHIGQYLPAHIEQHHQAVPPESDDEITVQHLWEMAELFILYSRTDKKEELQNSFRGVVKQTRSLARALAKCNDLYVVCMPTVHIIKKTPEGITKENLVSEFIKTDCDSPNSEEWVFETRYYGLTMCGDYMEVVQRGKHKRTGNITQSISPALIRYMPKMEQGDVVVKAKVCL</sequence>
<feature type="region of interest" description="Disordered" evidence="1">
    <location>
        <begin position="1"/>
        <end position="39"/>
    </location>
</feature>
<feature type="compositionally biased region" description="Basic and acidic residues" evidence="1">
    <location>
        <begin position="59"/>
        <end position="71"/>
    </location>
</feature>
<dbReference type="OrthoDB" id="10527680at2759"/>
<organism evidence="2 3">
    <name type="scientific">Pestalotiopsis fici (strain W106-1 / CGMCC3.15140)</name>
    <dbReference type="NCBI Taxonomy" id="1229662"/>
    <lineage>
        <taxon>Eukaryota</taxon>
        <taxon>Fungi</taxon>
        <taxon>Dikarya</taxon>
        <taxon>Ascomycota</taxon>
        <taxon>Pezizomycotina</taxon>
        <taxon>Sordariomycetes</taxon>
        <taxon>Xylariomycetidae</taxon>
        <taxon>Amphisphaeriales</taxon>
        <taxon>Sporocadaceae</taxon>
        <taxon>Pestalotiopsis</taxon>
    </lineage>
</organism>
<feature type="compositionally biased region" description="Basic and acidic residues" evidence="1">
    <location>
        <begin position="16"/>
        <end position="38"/>
    </location>
</feature>
<dbReference type="GeneID" id="19280090"/>
<name>W3WIZ4_PESFW</name>
<evidence type="ECO:0000313" key="2">
    <source>
        <dbReference type="EMBL" id="ETS73132.1"/>
    </source>
</evidence>
<dbReference type="EMBL" id="KI912123">
    <property type="protein sequence ID" value="ETS73132.1"/>
    <property type="molecule type" value="Genomic_DNA"/>
</dbReference>
<dbReference type="HOGENOM" id="CLU_518851_0_0_1"/>
<protein>
    <submittedName>
        <fullName evidence="2">Uncharacterized protein</fullName>
    </submittedName>
</protein>
<feature type="region of interest" description="Disordered" evidence="1">
    <location>
        <begin position="56"/>
        <end position="93"/>
    </location>
</feature>
<dbReference type="InParanoid" id="W3WIZ4"/>
<evidence type="ECO:0000256" key="1">
    <source>
        <dbReference type="SAM" id="MobiDB-lite"/>
    </source>
</evidence>
<dbReference type="RefSeq" id="XP_007841849.1">
    <property type="nucleotide sequence ID" value="XM_007843658.1"/>
</dbReference>
<dbReference type="Proteomes" id="UP000030651">
    <property type="component" value="Unassembled WGS sequence"/>
</dbReference>
<dbReference type="AlphaFoldDB" id="W3WIZ4"/>
<proteinExistence type="predicted"/>